<reference evidence="1 2" key="1">
    <citation type="journal article" date="2015" name="Stand. Genomic Sci.">
        <title>Genomic Encyclopedia of Bacterial and Archaeal Type Strains, Phase III: the genomes of soil and plant-associated and newly described type strains.</title>
        <authorList>
            <person name="Whitman W.B."/>
            <person name="Woyke T."/>
            <person name="Klenk H.P."/>
            <person name="Zhou Y."/>
            <person name="Lilburn T.G."/>
            <person name="Beck B.J."/>
            <person name="De Vos P."/>
            <person name="Vandamme P."/>
            <person name="Eisen J.A."/>
            <person name="Garrity G."/>
            <person name="Hugenholtz P."/>
            <person name="Kyrpides N.C."/>
        </authorList>
    </citation>
    <scope>NUCLEOTIDE SEQUENCE [LARGE SCALE GENOMIC DNA]</scope>
    <source>
        <strain evidence="1 2">CGMCC 1.10115</strain>
    </source>
</reference>
<keyword evidence="2" id="KW-1185">Reference proteome</keyword>
<evidence type="ECO:0000313" key="2">
    <source>
        <dbReference type="Proteomes" id="UP000318667"/>
    </source>
</evidence>
<name>A0A562JBJ8_9BACI</name>
<proteinExistence type="predicted"/>
<dbReference type="AlphaFoldDB" id="A0A562JBJ8"/>
<dbReference type="RefSeq" id="WP_158638889.1">
    <property type="nucleotide sequence ID" value="NZ_CBCSDC010000023.1"/>
</dbReference>
<sequence length="55" mass="6085">MKIISICKKCKGTGSITAYKFIKKACPVCKGTGKMTKNISDIKKEKRHKSSLIPL</sequence>
<comment type="caution">
    <text evidence="1">The sequence shown here is derived from an EMBL/GenBank/DDBJ whole genome shotgun (WGS) entry which is preliminary data.</text>
</comment>
<dbReference type="InterPro" id="IPR036410">
    <property type="entry name" value="HSP_DnaJ_Cys-rich_dom_sf"/>
</dbReference>
<accession>A0A562JBJ8</accession>
<evidence type="ECO:0000313" key="1">
    <source>
        <dbReference type="EMBL" id="TWH80224.1"/>
    </source>
</evidence>
<dbReference type="SUPFAM" id="SSF57938">
    <property type="entry name" value="DnaJ/Hsp40 cysteine-rich domain"/>
    <property type="match status" value="1"/>
</dbReference>
<dbReference type="GeneID" id="65406770"/>
<dbReference type="EMBL" id="VLKI01000020">
    <property type="protein sequence ID" value="TWH80224.1"/>
    <property type="molecule type" value="Genomic_DNA"/>
</dbReference>
<evidence type="ECO:0008006" key="3">
    <source>
        <dbReference type="Google" id="ProtNLM"/>
    </source>
</evidence>
<dbReference type="OrthoDB" id="2940613at2"/>
<gene>
    <name evidence="1" type="ORF">IQ19_04688</name>
</gene>
<protein>
    <recommendedName>
        <fullName evidence="3">Molecular chaperone DnaJ</fullName>
    </recommendedName>
</protein>
<dbReference type="Gene3D" id="6.20.20.10">
    <property type="match status" value="1"/>
</dbReference>
<dbReference type="Proteomes" id="UP000318667">
    <property type="component" value="Unassembled WGS sequence"/>
</dbReference>
<organism evidence="1 2">
    <name type="scientific">Cytobacillus oceanisediminis</name>
    <dbReference type="NCBI Taxonomy" id="665099"/>
    <lineage>
        <taxon>Bacteria</taxon>
        <taxon>Bacillati</taxon>
        <taxon>Bacillota</taxon>
        <taxon>Bacilli</taxon>
        <taxon>Bacillales</taxon>
        <taxon>Bacillaceae</taxon>
        <taxon>Cytobacillus</taxon>
    </lineage>
</organism>